<keyword evidence="4" id="KW-1185">Reference proteome</keyword>
<dbReference type="GO" id="GO:0009507">
    <property type="term" value="C:chloroplast"/>
    <property type="evidence" value="ECO:0007669"/>
    <property type="project" value="TreeGrafter"/>
</dbReference>
<dbReference type="InterPro" id="IPR000073">
    <property type="entry name" value="AB_hydrolase_1"/>
</dbReference>
<dbReference type="PANTHER" id="PTHR43194">
    <property type="entry name" value="HYDROLASE ALPHA/BETA FOLD FAMILY"/>
    <property type="match status" value="1"/>
</dbReference>
<proteinExistence type="predicted"/>
<dbReference type="OrthoDB" id="6431331at2759"/>
<evidence type="ECO:0000256" key="1">
    <source>
        <dbReference type="SAM" id="MobiDB-lite"/>
    </source>
</evidence>
<evidence type="ECO:0000259" key="2">
    <source>
        <dbReference type="Pfam" id="PF00561"/>
    </source>
</evidence>
<dbReference type="Pfam" id="PF00561">
    <property type="entry name" value="Abhydrolase_1"/>
    <property type="match status" value="1"/>
</dbReference>
<evidence type="ECO:0000313" key="4">
    <source>
        <dbReference type="Proteomes" id="UP000594638"/>
    </source>
</evidence>
<protein>
    <submittedName>
        <fullName evidence="3">Haloalkane dehalogenase</fullName>
    </submittedName>
</protein>
<dbReference type="InterPro" id="IPR029058">
    <property type="entry name" value="AB_hydrolase_fold"/>
</dbReference>
<evidence type="ECO:0000313" key="3">
    <source>
        <dbReference type="EMBL" id="CAA3003426.1"/>
    </source>
</evidence>
<feature type="compositionally biased region" description="Low complexity" evidence="1">
    <location>
        <begin position="1"/>
        <end position="10"/>
    </location>
</feature>
<dbReference type="Gramene" id="OE9A031264T2">
    <property type="protein sequence ID" value="OE9A031264C2"/>
    <property type="gene ID" value="OE9A031264"/>
</dbReference>
<dbReference type="SUPFAM" id="SSF53474">
    <property type="entry name" value="alpha/beta-Hydrolases"/>
    <property type="match status" value="1"/>
</dbReference>
<organism evidence="3 4">
    <name type="scientific">Olea europaea subsp. europaea</name>
    <dbReference type="NCBI Taxonomy" id="158383"/>
    <lineage>
        <taxon>Eukaryota</taxon>
        <taxon>Viridiplantae</taxon>
        <taxon>Streptophyta</taxon>
        <taxon>Embryophyta</taxon>
        <taxon>Tracheophyta</taxon>
        <taxon>Spermatophyta</taxon>
        <taxon>Magnoliopsida</taxon>
        <taxon>eudicotyledons</taxon>
        <taxon>Gunneridae</taxon>
        <taxon>Pentapetalae</taxon>
        <taxon>asterids</taxon>
        <taxon>lamiids</taxon>
        <taxon>Lamiales</taxon>
        <taxon>Oleaceae</taxon>
        <taxon>Oleeae</taxon>
        <taxon>Olea</taxon>
    </lineage>
</organism>
<sequence length="277" mass="30845">MPLSLSLLTSPPTPAPRNLRTFSSASSSHLTTTRFLASKRFRTTISIVARVSEEGDDKPAFNTFGFVTDNPSIRSYIQLPESPAEDENVGQMLFKIEDKGKLYGSYIKAGGFRWFVRETGSIESGRGTIVFLHGAPMQSYSYRVVKSQMAFAGFHCFAPDWIGFGFNDKPQAGYGFDYTGWSLFFDRNSFMKLLVLGVASPFFLVVQTGLPFSSSFSNVSKSIISLFNIKDKTNLPVENIPWRKIPLLCEFTCQNAVMAGRFIEAGSPYESRNALYA</sequence>
<gene>
    <name evidence="3" type="ORF">OLEA9_A031264</name>
</gene>
<dbReference type="EMBL" id="CACTIH010005962">
    <property type="protein sequence ID" value="CAA3003426.1"/>
    <property type="molecule type" value="Genomic_DNA"/>
</dbReference>
<accession>A0A8S0TIR0</accession>
<name>A0A8S0TIR0_OLEEU</name>
<dbReference type="GO" id="GO:0016787">
    <property type="term" value="F:hydrolase activity"/>
    <property type="evidence" value="ECO:0007669"/>
    <property type="project" value="UniProtKB-ARBA"/>
</dbReference>
<comment type="caution">
    <text evidence="3">The sequence shown here is derived from an EMBL/GenBank/DDBJ whole genome shotgun (WGS) entry which is preliminary data.</text>
</comment>
<dbReference type="AlphaFoldDB" id="A0A8S0TIR0"/>
<dbReference type="InterPro" id="IPR050228">
    <property type="entry name" value="Carboxylesterase_BioH"/>
</dbReference>
<reference evidence="3 4" key="1">
    <citation type="submission" date="2019-12" db="EMBL/GenBank/DDBJ databases">
        <authorList>
            <person name="Alioto T."/>
            <person name="Alioto T."/>
            <person name="Gomez Garrido J."/>
        </authorList>
    </citation>
    <scope>NUCLEOTIDE SEQUENCE [LARGE SCALE GENOMIC DNA]</scope>
</reference>
<dbReference type="PANTHER" id="PTHR43194:SF2">
    <property type="entry name" value="PEROXISOMAL MEMBRANE PROTEIN LPX1"/>
    <property type="match status" value="1"/>
</dbReference>
<feature type="domain" description="AB hydrolase-1" evidence="2">
    <location>
        <begin position="128"/>
        <end position="178"/>
    </location>
</feature>
<dbReference type="Proteomes" id="UP000594638">
    <property type="component" value="Unassembled WGS sequence"/>
</dbReference>
<dbReference type="Gene3D" id="3.40.50.1820">
    <property type="entry name" value="alpha/beta hydrolase"/>
    <property type="match status" value="1"/>
</dbReference>
<feature type="region of interest" description="Disordered" evidence="1">
    <location>
        <begin position="1"/>
        <end position="23"/>
    </location>
</feature>